<sequence length="120" mass="13459">MNALPHPNIEYDTALLQNILSPAMADNPLAFTKYMYRWGEEGTPLANCTGPRKWQTEVCLEIAEFVQRNKEAKRLGKPLGVYKLAIASARGIGKTALVAWITYWFLSTRIGCTVAISKQR</sequence>
<name>A0A3R7P8A0_9HYPH</name>
<evidence type="ECO:0000313" key="2">
    <source>
        <dbReference type="Proteomes" id="UP000236895"/>
    </source>
</evidence>
<dbReference type="EMBL" id="PKRU02000018">
    <property type="protein sequence ID" value="RPD37195.1"/>
    <property type="molecule type" value="Genomic_DNA"/>
</dbReference>
<dbReference type="RefSeq" id="WP_103847553.1">
    <property type="nucleotide sequence ID" value="NZ_PKRU02000018.1"/>
</dbReference>
<dbReference type="AlphaFoldDB" id="A0A3R7P8A0"/>
<evidence type="ECO:0008006" key="3">
    <source>
        <dbReference type="Google" id="ProtNLM"/>
    </source>
</evidence>
<accession>A0A3R7P8A0</accession>
<protein>
    <recommendedName>
        <fullName evidence="3">Terminase</fullName>
    </recommendedName>
</protein>
<dbReference type="Proteomes" id="UP000236895">
    <property type="component" value="Unassembled WGS sequence"/>
</dbReference>
<organism evidence="1 2">
    <name type="scientific">Candidatus Liberibacter solanacearum</name>
    <dbReference type="NCBI Taxonomy" id="556287"/>
    <lineage>
        <taxon>Bacteria</taxon>
        <taxon>Pseudomonadati</taxon>
        <taxon>Pseudomonadota</taxon>
        <taxon>Alphaproteobacteria</taxon>
        <taxon>Hyphomicrobiales</taxon>
        <taxon>Rhizobiaceae</taxon>
        <taxon>Liberibacter</taxon>
    </lineage>
</organism>
<evidence type="ECO:0000313" key="1">
    <source>
        <dbReference type="EMBL" id="RPD37195.1"/>
    </source>
</evidence>
<proteinExistence type="predicted"/>
<reference evidence="1 2" key="1">
    <citation type="submission" date="2018-11" db="EMBL/GenBank/DDBJ databases">
        <title>Genome Analysis of Haplotype D of Candidatus Liberibacter Solanacearum.</title>
        <authorList>
            <person name="Katsir L."/>
            <person name="Ruan Z."/>
            <person name="Santos Garcia D."/>
            <person name="Piasezky A."/>
            <person name="Jiang J."/>
            <person name="Sela N."/>
            <person name="Freilich S."/>
            <person name="Bahar O."/>
        </authorList>
    </citation>
    <scope>NUCLEOTIDE SEQUENCE [LARGE SCALE GENOMIC DNA]</scope>
    <source>
        <strain evidence="2">haplotype D1</strain>
    </source>
</reference>
<comment type="caution">
    <text evidence="1">The sequence shown here is derived from an EMBL/GenBank/DDBJ whole genome shotgun (WGS) entry which is preliminary data.</text>
</comment>
<gene>
    <name evidence="1" type="ORF">C0030_003595</name>
</gene>